<feature type="region of interest" description="Disordered" evidence="2">
    <location>
        <begin position="188"/>
        <end position="219"/>
    </location>
</feature>
<dbReference type="InterPro" id="IPR011051">
    <property type="entry name" value="RmlC_Cupin_sf"/>
</dbReference>
<reference evidence="4" key="2">
    <citation type="journal article" date="2020" name="Int. J. Syst. Evol. Microbiol.">
        <title>Gordonia crocea sp. nov. and Gordonia spumicola sp. nov. isolated from sludge of a wastewater treatment plant.</title>
        <authorList>
            <person name="Tamura T."/>
            <person name="Saito S."/>
            <person name="Hamada M."/>
            <person name="Kang Y."/>
            <person name="Hoshino Y."/>
            <person name="Gonoi T."/>
            <person name="Mikami Y."/>
            <person name="Yaguchi T."/>
        </authorList>
    </citation>
    <scope>NUCLEOTIDE SEQUENCE</scope>
    <source>
        <strain evidence="4">NBRC 107696</strain>
    </source>
</reference>
<accession>A0A7I9V489</accession>
<dbReference type="CDD" id="cd00093">
    <property type="entry name" value="HTH_XRE"/>
    <property type="match status" value="1"/>
</dbReference>
<dbReference type="SUPFAM" id="SSF47413">
    <property type="entry name" value="lambda repressor-like DNA-binding domains"/>
    <property type="match status" value="1"/>
</dbReference>
<evidence type="ECO:0000313" key="5">
    <source>
        <dbReference type="EMBL" id="GEE04167.1"/>
    </source>
</evidence>
<evidence type="ECO:0000256" key="1">
    <source>
        <dbReference type="ARBA" id="ARBA00023125"/>
    </source>
</evidence>
<dbReference type="InterPro" id="IPR050807">
    <property type="entry name" value="TransReg_Diox_bact_type"/>
</dbReference>
<evidence type="ECO:0000259" key="3">
    <source>
        <dbReference type="PROSITE" id="PS50943"/>
    </source>
</evidence>
<dbReference type="AlphaFoldDB" id="A0A7I9V489"/>
<dbReference type="Pfam" id="PF07883">
    <property type="entry name" value="Cupin_2"/>
    <property type="match status" value="1"/>
</dbReference>
<dbReference type="GO" id="GO:0003677">
    <property type="term" value="F:DNA binding"/>
    <property type="evidence" value="ECO:0007669"/>
    <property type="project" value="UniProtKB-KW"/>
</dbReference>
<organism evidence="4 6">
    <name type="scientific">Gordonia spumicola</name>
    <dbReference type="NCBI Taxonomy" id="589161"/>
    <lineage>
        <taxon>Bacteria</taxon>
        <taxon>Bacillati</taxon>
        <taxon>Actinomycetota</taxon>
        <taxon>Actinomycetes</taxon>
        <taxon>Mycobacteriales</taxon>
        <taxon>Gordoniaceae</taxon>
        <taxon>Gordonia</taxon>
    </lineage>
</organism>
<dbReference type="Pfam" id="PF01381">
    <property type="entry name" value="HTH_3"/>
    <property type="match status" value="1"/>
</dbReference>
<dbReference type="InterPro" id="IPR001387">
    <property type="entry name" value="Cro/C1-type_HTH"/>
</dbReference>
<dbReference type="CDD" id="cd02209">
    <property type="entry name" value="cupin_XRE_C"/>
    <property type="match status" value="1"/>
</dbReference>
<dbReference type="GO" id="GO:0005829">
    <property type="term" value="C:cytosol"/>
    <property type="evidence" value="ECO:0007669"/>
    <property type="project" value="TreeGrafter"/>
</dbReference>
<dbReference type="PROSITE" id="PS50943">
    <property type="entry name" value="HTH_CROC1"/>
    <property type="match status" value="1"/>
</dbReference>
<dbReference type="Gene3D" id="2.60.120.10">
    <property type="entry name" value="Jelly Rolls"/>
    <property type="match status" value="1"/>
</dbReference>
<evidence type="ECO:0000313" key="4">
    <source>
        <dbReference type="EMBL" id="GEE00238.1"/>
    </source>
</evidence>
<dbReference type="PANTHER" id="PTHR46797:SF1">
    <property type="entry name" value="METHYLPHOSPHONATE SYNTHASE"/>
    <property type="match status" value="1"/>
</dbReference>
<name>A0A7I9V489_9ACTN</name>
<dbReference type="InterPro" id="IPR014710">
    <property type="entry name" value="RmlC-like_jellyroll"/>
</dbReference>
<comment type="caution">
    <text evidence="4">The sequence shown here is derived from an EMBL/GenBank/DDBJ whole genome shotgun (WGS) entry which is preliminary data.</text>
</comment>
<dbReference type="GO" id="GO:0003700">
    <property type="term" value="F:DNA-binding transcription factor activity"/>
    <property type="evidence" value="ECO:0007669"/>
    <property type="project" value="TreeGrafter"/>
</dbReference>
<dbReference type="SMART" id="SM00530">
    <property type="entry name" value="HTH_XRE"/>
    <property type="match status" value="1"/>
</dbReference>
<sequence>MVNPTITNAIDRVGPRIKEFRTRRDITLTELSAETGISVSTLSRLEKGERKPSLELLLPIALALQTPLDELIAVPRIADPRVVVAPRTVSGRTIQPLTARREGLQAFKITIPRGQSDPDPVTHDGYEWLYVLSGHLRLILGDHDVVLGPGEVAEFETTVPHWFGSAGRGPVEILSLFGAQGQRMHVRARSTRAAAPGSSPDVRRSRRRAAPSTGATSTG</sequence>
<dbReference type="RefSeq" id="WP_161894162.1">
    <property type="nucleotide sequence ID" value="NZ_BJOV01000002.1"/>
</dbReference>
<dbReference type="PANTHER" id="PTHR46797">
    <property type="entry name" value="HTH-TYPE TRANSCRIPTIONAL REGULATOR"/>
    <property type="match status" value="1"/>
</dbReference>
<reference evidence="6" key="1">
    <citation type="submission" date="2019-06" db="EMBL/GenBank/DDBJ databases">
        <title>Gordonia isolated from sludge of a wastewater treatment plant.</title>
        <authorList>
            <person name="Tamura T."/>
            <person name="Aoyama K."/>
            <person name="Kang Y."/>
            <person name="Saito S."/>
            <person name="Akiyama N."/>
            <person name="Yazawa K."/>
            <person name="Gonoi T."/>
            <person name="Mikami Y."/>
        </authorList>
    </citation>
    <scope>NUCLEOTIDE SEQUENCE [LARGE SCALE GENOMIC DNA]</scope>
    <source>
        <strain evidence="6">NBRC 107696</strain>
    </source>
</reference>
<keyword evidence="6" id="KW-1185">Reference proteome</keyword>
<keyword evidence="1" id="KW-0238">DNA-binding</keyword>
<feature type="domain" description="HTH cro/C1-type" evidence="3">
    <location>
        <begin position="17"/>
        <end position="71"/>
    </location>
</feature>
<protein>
    <recommendedName>
        <fullName evidence="3">HTH cro/C1-type domain-containing protein</fullName>
    </recommendedName>
</protein>
<dbReference type="OrthoDB" id="513181at2"/>
<dbReference type="EMBL" id="BJOV01000008">
    <property type="protein sequence ID" value="GEE04167.1"/>
    <property type="molecule type" value="Genomic_DNA"/>
</dbReference>
<dbReference type="Gene3D" id="1.10.260.40">
    <property type="entry name" value="lambda repressor-like DNA-binding domains"/>
    <property type="match status" value="1"/>
</dbReference>
<dbReference type="Proteomes" id="UP000444960">
    <property type="component" value="Unassembled WGS sequence"/>
</dbReference>
<dbReference type="InterPro" id="IPR013096">
    <property type="entry name" value="Cupin_2"/>
</dbReference>
<evidence type="ECO:0000313" key="6">
    <source>
        <dbReference type="Proteomes" id="UP000444960"/>
    </source>
</evidence>
<gene>
    <name evidence="4" type="ORF">nbrc107696_06840</name>
    <name evidence="5" type="ORF">nbrc107696_46130</name>
</gene>
<evidence type="ECO:0000256" key="2">
    <source>
        <dbReference type="SAM" id="MobiDB-lite"/>
    </source>
</evidence>
<dbReference type="EMBL" id="BJOV01000002">
    <property type="protein sequence ID" value="GEE00238.1"/>
    <property type="molecule type" value="Genomic_DNA"/>
</dbReference>
<proteinExistence type="predicted"/>
<dbReference type="SUPFAM" id="SSF51182">
    <property type="entry name" value="RmlC-like cupins"/>
    <property type="match status" value="1"/>
</dbReference>
<dbReference type="InterPro" id="IPR010982">
    <property type="entry name" value="Lambda_DNA-bd_dom_sf"/>
</dbReference>